<dbReference type="AlphaFoldDB" id="A0A0C3Q016"/>
<dbReference type="Proteomes" id="UP000054217">
    <property type="component" value="Unassembled WGS sequence"/>
</dbReference>
<dbReference type="InterPro" id="IPR021858">
    <property type="entry name" value="Fun_TF"/>
</dbReference>
<organism evidence="4 5">
    <name type="scientific">Pisolithus tinctorius Marx 270</name>
    <dbReference type="NCBI Taxonomy" id="870435"/>
    <lineage>
        <taxon>Eukaryota</taxon>
        <taxon>Fungi</taxon>
        <taxon>Dikarya</taxon>
        <taxon>Basidiomycota</taxon>
        <taxon>Agaricomycotina</taxon>
        <taxon>Agaricomycetes</taxon>
        <taxon>Agaricomycetidae</taxon>
        <taxon>Boletales</taxon>
        <taxon>Sclerodermatineae</taxon>
        <taxon>Pisolithaceae</taxon>
        <taxon>Pisolithus</taxon>
    </lineage>
</organism>
<dbReference type="InParanoid" id="A0A0C3Q016"/>
<proteinExistence type="predicted"/>
<name>A0A0C3Q016_PISTI</name>
<gene>
    <name evidence="4" type="ORF">M404DRAFT_991851</name>
</gene>
<dbReference type="HOGENOM" id="CLU_013536_0_0_1"/>
<sequence length="469" mass="52700">MYCIIVLNRPDLLAGHSHHSSIPRHHHQLTLLPRPHTSDFSIWHSLPVPGQTEDDPATGSDVSSAFLLSPNVPYQFPFNLDGRQNSALKYYMDNVLRMQYLHADGSLDSALWDLIHSSASAREAACLLSDLHRKTCQYGRAELILPADMSRLQTMFPHQQPLNEGDALAGLCVVSYFLFTGGKGQWQAFLDAACRFSIDILQACGGASRVLMTCSESLRFIIKTSIWFDVLASATLVRTPIMRDVVSELFSPYNAATIDGHPLAPCEEYSMLSIMGCDNHIVYALAQIAELAAWKERNRSENRLSVPELVKRGQRIEEILKKPSSAPMSSHDSRMNSSADDERSHQRVLTSEVFRASAHVYLHSVISGDYPQCPEIIEAVDQTIDRLKAAETGQAGRAVVRSVVFSICIAGCLTDNMNHKRYLTRRLEEQRGIGNCSQVQHLINEVWRRRGKERVDWRQVMREAEMLLV</sequence>
<protein>
    <submittedName>
        <fullName evidence="4">Uncharacterized protein</fullName>
    </submittedName>
</protein>
<evidence type="ECO:0000256" key="3">
    <source>
        <dbReference type="SAM" id="MobiDB-lite"/>
    </source>
</evidence>
<feature type="region of interest" description="Disordered" evidence="3">
    <location>
        <begin position="321"/>
        <end position="344"/>
    </location>
</feature>
<dbReference type="GO" id="GO:0005634">
    <property type="term" value="C:nucleus"/>
    <property type="evidence" value="ECO:0007669"/>
    <property type="project" value="UniProtKB-SubCell"/>
</dbReference>
<dbReference type="STRING" id="870435.A0A0C3Q016"/>
<keyword evidence="2" id="KW-0539">Nucleus</keyword>
<dbReference type="Pfam" id="PF11951">
    <property type="entry name" value="Fungal_trans_2"/>
    <property type="match status" value="1"/>
</dbReference>
<evidence type="ECO:0000256" key="2">
    <source>
        <dbReference type="ARBA" id="ARBA00023242"/>
    </source>
</evidence>
<dbReference type="EMBL" id="KN831944">
    <property type="protein sequence ID" value="KIO15149.1"/>
    <property type="molecule type" value="Genomic_DNA"/>
</dbReference>
<reference evidence="4 5" key="1">
    <citation type="submission" date="2014-04" db="EMBL/GenBank/DDBJ databases">
        <authorList>
            <consortium name="DOE Joint Genome Institute"/>
            <person name="Kuo A."/>
            <person name="Kohler A."/>
            <person name="Costa M.D."/>
            <person name="Nagy L.G."/>
            <person name="Floudas D."/>
            <person name="Copeland A."/>
            <person name="Barry K.W."/>
            <person name="Cichocki N."/>
            <person name="Veneault-Fourrey C."/>
            <person name="LaButti K."/>
            <person name="Lindquist E.A."/>
            <person name="Lipzen A."/>
            <person name="Lundell T."/>
            <person name="Morin E."/>
            <person name="Murat C."/>
            <person name="Sun H."/>
            <person name="Tunlid A."/>
            <person name="Henrissat B."/>
            <person name="Grigoriev I.V."/>
            <person name="Hibbett D.S."/>
            <person name="Martin F."/>
            <person name="Nordberg H.P."/>
            <person name="Cantor M.N."/>
            <person name="Hua S.X."/>
        </authorList>
    </citation>
    <scope>NUCLEOTIDE SEQUENCE [LARGE SCALE GENOMIC DNA]</scope>
    <source>
        <strain evidence="4 5">Marx 270</strain>
    </source>
</reference>
<dbReference type="PANTHER" id="PTHR37534:SF20">
    <property type="entry name" value="PRO1A C6 ZINK-FINGER PROTEIN"/>
    <property type="match status" value="1"/>
</dbReference>
<keyword evidence="5" id="KW-1185">Reference proteome</keyword>
<dbReference type="OrthoDB" id="5419315at2759"/>
<comment type="subcellular location">
    <subcellularLocation>
        <location evidence="1">Nucleus</location>
    </subcellularLocation>
</comment>
<evidence type="ECO:0000313" key="5">
    <source>
        <dbReference type="Proteomes" id="UP000054217"/>
    </source>
</evidence>
<evidence type="ECO:0000256" key="1">
    <source>
        <dbReference type="ARBA" id="ARBA00004123"/>
    </source>
</evidence>
<accession>A0A0C3Q016</accession>
<dbReference type="PANTHER" id="PTHR37534">
    <property type="entry name" value="TRANSCRIPTIONAL ACTIVATOR PROTEIN UGA3"/>
    <property type="match status" value="1"/>
</dbReference>
<reference evidence="5" key="2">
    <citation type="submission" date="2015-01" db="EMBL/GenBank/DDBJ databases">
        <title>Evolutionary Origins and Diversification of the Mycorrhizal Mutualists.</title>
        <authorList>
            <consortium name="DOE Joint Genome Institute"/>
            <consortium name="Mycorrhizal Genomics Consortium"/>
            <person name="Kohler A."/>
            <person name="Kuo A."/>
            <person name="Nagy L.G."/>
            <person name="Floudas D."/>
            <person name="Copeland A."/>
            <person name="Barry K.W."/>
            <person name="Cichocki N."/>
            <person name="Veneault-Fourrey C."/>
            <person name="LaButti K."/>
            <person name="Lindquist E.A."/>
            <person name="Lipzen A."/>
            <person name="Lundell T."/>
            <person name="Morin E."/>
            <person name="Murat C."/>
            <person name="Riley R."/>
            <person name="Ohm R."/>
            <person name="Sun H."/>
            <person name="Tunlid A."/>
            <person name="Henrissat B."/>
            <person name="Grigoriev I.V."/>
            <person name="Hibbett D.S."/>
            <person name="Martin F."/>
        </authorList>
    </citation>
    <scope>NUCLEOTIDE SEQUENCE [LARGE SCALE GENOMIC DNA]</scope>
    <source>
        <strain evidence="5">Marx 270</strain>
    </source>
</reference>
<feature type="compositionally biased region" description="Polar residues" evidence="3">
    <location>
        <begin position="326"/>
        <end position="338"/>
    </location>
</feature>
<evidence type="ECO:0000313" key="4">
    <source>
        <dbReference type="EMBL" id="KIO15149.1"/>
    </source>
</evidence>